<gene>
    <name evidence="2" type="ORF">SAMN05192533_109108</name>
</gene>
<dbReference type="Pfam" id="PF04392">
    <property type="entry name" value="ABC_sub_bind"/>
    <property type="match status" value="1"/>
</dbReference>
<dbReference type="OrthoDB" id="9776955at2"/>
<sequence>MLKKMKWMAAVGMTSALLLAACGSDEAGSDSSNGGEKEQGATTYKVGVTQIAEHPSLDAAYDGFKKALADEGLEVDYDLQIAQGDANNNTSIAQNFVGDGVDLIFANSTPSAQSALNATKDIPIVFTSVTDAVGAELVNSMENTEGNVTGTLDNHPEGIPNTVKFIDEQFEGKTVGLVYNSGEQNSIAQIEMVKEAGKETDLEFVEATVSTTAEVKQATESLVGKADVIYIITDNTVVSGLDAVIMVANENDIPLFVGELDSVAKGGFAAYGFDYADIGYEAGVMAAQILKGEKQPSELPVQYPQNLKLVINKKAAEEMNIELKEEWDSLAEYLD</sequence>
<keyword evidence="3" id="KW-1185">Reference proteome</keyword>
<feature type="signal peptide" evidence="1">
    <location>
        <begin position="1"/>
        <end position="20"/>
    </location>
</feature>
<dbReference type="InterPro" id="IPR028082">
    <property type="entry name" value="Peripla_BP_I"/>
</dbReference>
<keyword evidence="1" id="KW-0732">Signal</keyword>
<evidence type="ECO:0000313" key="2">
    <source>
        <dbReference type="EMBL" id="SEN12665.1"/>
    </source>
</evidence>
<dbReference type="AlphaFoldDB" id="A0A1H8DZQ3"/>
<dbReference type="CDD" id="cd06325">
    <property type="entry name" value="PBP1_ABC_unchar_transporter"/>
    <property type="match status" value="1"/>
</dbReference>
<protein>
    <submittedName>
        <fullName evidence="2">Putative ABC transport system substrate-binding protein</fullName>
    </submittedName>
</protein>
<dbReference type="EMBL" id="FOBW01000009">
    <property type="protein sequence ID" value="SEN12665.1"/>
    <property type="molecule type" value="Genomic_DNA"/>
</dbReference>
<evidence type="ECO:0000256" key="1">
    <source>
        <dbReference type="SAM" id="SignalP"/>
    </source>
</evidence>
<accession>A0A1H8DZQ3</accession>
<feature type="chain" id="PRO_5039201261" evidence="1">
    <location>
        <begin position="21"/>
        <end position="335"/>
    </location>
</feature>
<dbReference type="PANTHER" id="PTHR35271:SF1">
    <property type="entry name" value="ABC TRANSPORTER, SUBSTRATE-BINDING LIPOPROTEIN"/>
    <property type="match status" value="1"/>
</dbReference>
<dbReference type="InterPro" id="IPR007487">
    <property type="entry name" value="ABC_transpt-TYRBP-like"/>
</dbReference>
<dbReference type="RefSeq" id="WP_090746540.1">
    <property type="nucleotide sequence ID" value="NZ_FOBW01000009.1"/>
</dbReference>
<proteinExistence type="predicted"/>
<dbReference type="SUPFAM" id="SSF53822">
    <property type="entry name" value="Periplasmic binding protein-like I"/>
    <property type="match status" value="1"/>
</dbReference>
<dbReference type="Gene3D" id="3.40.50.2300">
    <property type="match status" value="2"/>
</dbReference>
<name>A0A1H8DZQ3_9BACI</name>
<reference evidence="3" key="1">
    <citation type="submission" date="2016-10" db="EMBL/GenBank/DDBJ databases">
        <authorList>
            <person name="Varghese N."/>
            <person name="Submissions S."/>
        </authorList>
    </citation>
    <scope>NUCLEOTIDE SEQUENCE [LARGE SCALE GENOMIC DNA]</scope>
    <source>
        <strain evidence="3">B48,IBRC-M 10115,DSM 25386,CECT 8001</strain>
    </source>
</reference>
<dbReference type="PANTHER" id="PTHR35271">
    <property type="entry name" value="ABC TRANSPORTER, SUBSTRATE-BINDING LIPOPROTEIN-RELATED"/>
    <property type="match status" value="1"/>
</dbReference>
<dbReference type="Proteomes" id="UP000198553">
    <property type="component" value="Unassembled WGS sequence"/>
</dbReference>
<evidence type="ECO:0000313" key="3">
    <source>
        <dbReference type="Proteomes" id="UP000198553"/>
    </source>
</evidence>
<organism evidence="2 3">
    <name type="scientific">Mesobacillus persicus</name>
    <dbReference type="NCBI Taxonomy" id="930146"/>
    <lineage>
        <taxon>Bacteria</taxon>
        <taxon>Bacillati</taxon>
        <taxon>Bacillota</taxon>
        <taxon>Bacilli</taxon>
        <taxon>Bacillales</taxon>
        <taxon>Bacillaceae</taxon>
        <taxon>Mesobacillus</taxon>
    </lineage>
</organism>
<dbReference type="PROSITE" id="PS51257">
    <property type="entry name" value="PROKAR_LIPOPROTEIN"/>
    <property type="match status" value="1"/>
</dbReference>
<dbReference type="STRING" id="930146.SAMN05192533_109108"/>